<dbReference type="KEGG" id="tvd:SG34_005445"/>
<sequence>MIEEMATVVAINRDKVTLESQVKSSCSSCQQVDNCGSGQVAKAIPLKKLTLVVSSPLPLKVGDTVVLGLPEKGLLQAAAQVYLLPLAGLLVGSALAQLLVAQGVFPHELFALAFGLAGGYGGYRLAKFWQKSANKAGSLQPEILRRAGQTIAVTEILP</sequence>
<reference evidence="2 3" key="1">
    <citation type="journal article" date="2015" name="Genome Announc.">
        <title>Draft Genome Sequences of Marine Isolates of Thalassomonas viridans and Thalassomonas actiniarum.</title>
        <authorList>
            <person name="Olonade I."/>
            <person name="van Zyl L.J."/>
            <person name="Trindade M."/>
        </authorList>
    </citation>
    <scope>NUCLEOTIDE SEQUENCE [LARGE SCALE GENOMIC DNA]</scope>
    <source>
        <strain evidence="2 3">XOM25</strain>
    </source>
</reference>
<protein>
    <submittedName>
        <fullName evidence="2">SoxR reducing system RseC family protein</fullName>
    </submittedName>
</protein>
<keyword evidence="3" id="KW-1185">Reference proteome</keyword>
<organism evidence="2 3">
    <name type="scientific">Thalassomonas viridans</name>
    <dbReference type="NCBI Taxonomy" id="137584"/>
    <lineage>
        <taxon>Bacteria</taxon>
        <taxon>Pseudomonadati</taxon>
        <taxon>Pseudomonadota</taxon>
        <taxon>Gammaproteobacteria</taxon>
        <taxon>Alteromonadales</taxon>
        <taxon>Colwelliaceae</taxon>
        <taxon>Thalassomonas</taxon>
    </lineage>
</organism>
<dbReference type="PIRSF" id="PIRSF004923">
    <property type="entry name" value="RseC"/>
    <property type="match status" value="1"/>
</dbReference>
<evidence type="ECO:0000313" key="3">
    <source>
        <dbReference type="Proteomes" id="UP000032352"/>
    </source>
</evidence>
<dbReference type="Pfam" id="PF04246">
    <property type="entry name" value="RseC_MucC"/>
    <property type="match status" value="1"/>
</dbReference>
<dbReference type="AlphaFoldDB" id="A0AAE9Z6W0"/>
<reference evidence="2 3" key="2">
    <citation type="journal article" date="2022" name="Mar. Drugs">
        <title>Bioassay-Guided Fractionation Leads to the Detection of Cholic Acid Generated by the Rare Thalassomonas sp.</title>
        <authorList>
            <person name="Pheiffer F."/>
            <person name="Schneider Y.K."/>
            <person name="Hansen E.H."/>
            <person name="Andersen J.H."/>
            <person name="Isaksson J."/>
            <person name="Busche T."/>
            <person name="R C."/>
            <person name="Kalinowski J."/>
            <person name="Zyl L.V."/>
            <person name="Trindade M."/>
        </authorList>
    </citation>
    <scope>NUCLEOTIDE SEQUENCE [LARGE SCALE GENOMIC DNA]</scope>
    <source>
        <strain evidence="2 3">XOM25</strain>
    </source>
</reference>
<accession>A0AAE9Z6W0</accession>
<dbReference type="EMBL" id="CP059733">
    <property type="protein sequence ID" value="WDE06368.1"/>
    <property type="molecule type" value="Genomic_DNA"/>
</dbReference>
<dbReference type="PANTHER" id="PTHR35867:SF1">
    <property type="entry name" value="PROTEIN RSEC"/>
    <property type="match status" value="1"/>
</dbReference>
<dbReference type="PANTHER" id="PTHR35867">
    <property type="entry name" value="PROTEIN RSEC"/>
    <property type="match status" value="1"/>
</dbReference>
<feature type="transmembrane region" description="Helical" evidence="1">
    <location>
        <begin position="109"/>
        <end position="126"/>
    </location>
</feature>
<name>A0AAE9Z6W0_9GAMM</name>
<dbReference type="RefSeq" id="WP_044842109.1">
    <property type="nucleotide sequence ID" value="NZ_CP059733.1"/>
</dbReference>
<dbReference type="Proteomes" id="UP000032352">
    <property type="component" value="Chromosome"/>
</dbReference>
<keyword evidence="1" id="KW-0472">Membrane</keyword>
<dbReference type="InterPro" id="IPR026268">
    <property type="entry name" value="RseC"/>
</dbReference>
<keyword evidence="1" id="KW-0812">Transmembrane</keyword>
<proteinExistence type="predicted"/>
<gene>
    <name evidence="2" type="ORF">SG34_005445</name>
</gene>
<evidence type="ECO:0000313" key="2">
    <source>
        <dbReference type="EMBL" id="WDE06368.1"/>
    </source>
</evidence>
<feature type="transmembrane region" description="Helical" evidence="1">
    <location>
        <begin position="81"/>
        <end position="103"/>
    </location>
</feature>
<dbReference type="InterPro" id="IPR007359">
    <property type="entry name" value="SigmaE_reg_RseC_MucC"/>
</dbReference>
<keyword evidence="1" id="KW-1133">Transmembrane helix</keyword>
<evidence type="ECO:0000256" key="1">
    <source>
        <dbReference type="SAM" id="Phobius"/>
    </source>
</evidence>